<dbReference type="RefSeq" id="WP_133641141.1">
    <property type="nucleotide sequence ID" value="NZ_SNZV01000007.1"/>
</dbReference>
<dbReference type="PROSITE" id="PS51257">
    <property type="entry name" value="PROKAR_LIPOPROTEIN"/>
    <property type="match status" value="1"/>
</dbReference>
<dbReference type="EMBL" id="SNZV01000007">
    <property type="protein sequence ID" value="TDS11675.1"/>
    <property type="molecule type" value="Genomic_DNA"/>
</dbReference>
<comment type="caution">
    <text evidence="1">The sequence shown here is derived from an EMBL/GenBank/DDBJ whole genome shotgun (WGS) entry which is preliminary data.</text>
</comment>
<organism evidence="1 2">
    <name type="scientific">Sphingobacterium paludis</name>
    <dbReference type="NCBI Taxonomy" id="1476465"/>
    <lineage>
        <taxon>Bacteria</taxon>
        <taxon>Pseudomonadati</taxon>
        <taxon>Bacteroidota</taxon>
        <taxon>Sphingobacteriia</taxon>
        <taxon>Sphingobacteriales</taxon>
        <taxon>Sphingobacteriaceae</taxon>
        <taxon>Sphingobacterium</taxon>
    </lineage>
</organism>
<sequence length="194" mass="21592">MDRRELLKMVALLTGGAVIGGNMFLTSCTSGKKENTEQGLFFSESQIALLNEVADTILPTTTRSPGAKAANVGLFMSGMVRDCYEPEDQQIFISGIVELDEQCKKAYQSSFIGATPEQRLSLLTTLEKEAKEFNEKKNDAEKRTKHYFPMFKQLTLLGYFTSEIGCTQALRYVAIPGRYEGDVPYSRGDKAWAT</sequence>
<dbReference type="Pfam" id="PF13618">
    <property type="entry name" value="Gluconate_2-dh3"/>
    <property type="match status" value="1"/>
</dbReference>
<reference evidence="1 2" key="1">
    <citation type="submission" date="2019-03" db="EMBL/GenBank/DDBJ databases">
        <title>Genomic Encyclopedia of Type Strains, Phase III (KMG-III): the genomes of soil and plant-associated and newly described type strains.</title>
        <authorList>
            <person name="Whitman W."/>
        </authorList>
    </citation>
    <scope>NUCLEOTIDE SEQUENCE [LARGE SCALE GENOMIC DNA]</scope>
    <source>
        <strain evidence="1 2">CGMCC 1.12801</strain>
    </source>
</reference>
<dbReference type="Proteomes" id="UP000294752">
    <property type="component" value="Unassembled WGS sequence"/>
</dbReference>
<protein>
    <submittedName>
        <fullName evidence="1">Gluconate 2-dehydrogenase subunit 3-like protein</fullName>
    </submittedName>
</protein>
<dbReference type="InterPro" id="IPR027056">
    <property type="entry name" value="Gluconate_2DH_su3"/>
</dbReference>
<dbReference type="AlphaFoldDB" id="A0A4R7CX79"/>
<dbReference type="OrthoDB" id="6385145at2"/>
<keyword evidence="2" id="KW-1185">Reference proteome</keyword>
<gene>
    <name evidence="1" type="ORF">B0I21_10716</name>
</gene>
<accession>A0A4R7CX79</accession>
<proteinExistence type="predicted"/>
<evidence type="ECO:0000313" key="2">
    <source>
        <dbReference type="Proteomes" id="UP000294752"/>
    </source>
</evidence>
<evidence type="ECO:0000313" key="1">
    <source>
        <dbReference type="EMBL" id="TDS11675.1"/>
    </source>
</evidence>
<name>A0A4R7CX79_9SPHI</name>